<comment type="caution">
    <text evidence="4">The sequence shown here is derived from an EMBL/GenBank/DDBJ whole genome shotgun (WGS) entry which is preliminary data.</text>
</comment>
<evidence type="ECO:0000313" key="5">
    <source>
        <dbReference type="Proteomes" id="UP000747542"/>
    </source>
</evidence>
<protein>
    <submittedName>
        <fullName evidence="4">Potassium channel subfamily K member 13-like 2</fullName>
    </submittedName>
</protein>
<keyword evidence="2" id="KW-0812">Transmembrane</keyword>
<dbReference type="AlphaFoldDB" id="A0A8J5K7Z8"/>
<accession>A0A8J5K7Z8</accession>
<dbReference type="SUPFAM" id="SSF81324">
    <property type="entry name" value="Voltage-gated potassium channels"/>
    <property type="match status" value="1"/>
</dbReference>
<feature type="non-terminal residue" evidence="4">
    <location>
        <position position="1"/>
    </location>
</feature>
<organism evidence="4 5">
    <name type="scientific">Homarus americanus</name>
    <name type="common">American lobster</name>
    <dbReference type="NCBI Taxonomy" id="6706"/>
    <lineage>
        <taxon>Eukaryota</taxon>
        <taxon>Metazoa</taxon>
        <taxon>Ecdysozoa</taxon>
        <taxon>Arthropoda</taxon>
        <taxon>Crustacea</taxon>
        <taxon>Multicrustacea</taxon>
        <taxon>Malacostraca</taxon>
        <taxon>Eumalacostraca</taxon>
        <taxon>Eucarida</taxon>
        <taxon>Decapoda</taxon>
        <taxon>Pleocyemata</taxon>
        <taxon>Astacidea</taxon>
        <taxon>Nephropoidea</taxon>
        <taxon>Nephropidae</taxon>
        <taxon>Homarus</taxon>
    </lineage>
</organism>
<gene>
    <name evidence="4" type="primary">Kcnk13-L2</name>
    <name evidence="4" type="ORF">Hamer_G016168</name>
</gene>
<feature type="transmembrane region" description="Helical" evidence="2">
    <location>
        <begin position="21"/>
        <end position="42"/>
    </location>
</feature>
<dbReference type="GO" id="GO:0034220">
    <property type="term" value="P:monoatomic ion transmembrane transport"/>
    <property type="evidence" value="ECO:0007669"/>
    <property type="project" value="UniProtKB-KW"/>
</dbReference>
<dbReference type="Gene3D" id="1.10.287.70">
    <property type="match status" value="1"/>
</dbReference>
<dbReference type="EMBL" id="JAHLQT010014436">
    <property type="protein sequence ID" value="KAG7170352.1"/>
    <property type="molecule type" value="Genomic_DNA"/>
</dbReference>
<keyword evidence="4" id="KW-0813">Transport</keyword>
<evidence type="ECO:0000256" key="2">
    <source>
        <dbReference type="SAM" id="Phobius"/>
    </source>
</evidence>
<proteinExistence type="predicted"/>
<keyword evidence="5" id="KW-1185">Reference proteome</keyword>
<feature type="domain" description="Potassium channel" evidence="3">
    <location>
        <begin position="8"/>
        <end position="45"/>
    </location>
</feature>
<sequence length="215" mass="23676">PQVSPPPGYGAASPRTQEGKIFCIFYGLIGCSSGILFFNLFLERIITLLAFIMRARHERKQRQRAAAGGVEGVVENNQRRGSQDSMEDSSLDAWKPSVYWVMFYLTLASVVRIASCCARGHCKPTPRRNAVSPSRLQKHAIKRLTGGNAEAAVRDGTDESRSHVLATPSARSRGALYARTSWPPRHRLLQALRPILAGPHATLPSLRPGAHKIVR</sequence>
<evidence type="ECO:0000313" key="4">
    <source>
        <dbReference type="EMBL" id="KAG7170352.1"/>
    </source>
</evidence>
<keyword evidence="2" id="KW-1133">Transmembrane helix</keyword>
<feature type="region of interest" description="Disordered" evidence="1">
    <location>
        <begin position="63"/>
        <end position="89"/>
    </location>
</feature>
<dbReference type="InterPro" id="IPR013099">
    <property type="entry name" value="K_chnl_dom"/>
</dbReference>
<reference evidence="4" key="1">
    <citation type="journal article" date="2021" name="Sci. Adv.">
        <title>The American lobster genome reveals insights on longevity, neural, and immune adaptations.</title>
        <authorList>
            <person name="Polinski J.M."/>
            <person name="Zimin A.V."/>
            <person name="Clark K.F."/>
            <person name="Kohn A.B."/>
            <person name="Sadowski N."/>
            <person name="Timp W."/>
            <person name="Ptitsyn A."/>
            <person name="Khanna P."/>
            <person name="Romanova D.Y."/>
            <person name="Williams P."/>
            <person name="Greenwood S.J."/>
            <person name="Moroz L.L."/>
            <person name="Walt D.R."/>
            <person name="Bodnar A.G."/>
        </authorList>
    </citation>
    <scope>NUCLEOTIDE SEQUENCE</scope>
    <source>
        <strain evidence="4">GMGI-L3</strain>
    </source>
</reference>
<evidence type="ECO:0000256" key="1">
    <source>
        <dbReference type="SAM" id="MobiDB-lite"/>
    </source>
</evidence>
<keyword evidence="2" id="KW-0472">Membrane</keyword>
<dbReference type="Pfam" id="PF07885">
    <property type="entry name" value="Ion_trans_2"/>
    <property type="match status" value="1"/>
</dbReference>
<keyword evidence="4" id="KW-0406">Ion transport</keyword>
<name>A0A8J5K7Z8_HOMAM</name>
<dbReference type="Proteomes" id="UP000747542">
    <property type="component" value="Unassembled WGS sequence"/>
</dbReference>
<keyword evidence="4" id="KW-0407">Ion channel</keyword>
<evidence type="ECO:0000259" key="3">
    <source>
        <dbReference type="Pfam" id="PF07885"/>
    </source>
</evidence>